<dbReference type="PANTHER" id="PTHR30419:SF24">
    <property type="entry name" value="HTH-TYPE TRANSCRIPTIONAL REGULATOR CZCR"/>
    <property type="match status" value="1"/>
</dbReference>
<accession>W7YGV8</accession>
<dbReference type="PROSITE" id="PS50931">
    <property type="entry name" value="HTH_LYSR"/>
    <property type="match status" value="1"/>
</dbReference>
<reference evidence="6 7" key="1">
    <citation type="journal article" date="2014" name="Genome Announc.">
        <title>Draft Genome Sequence of Paenibacillus pini JCM 16418T, Isolated from the Rhizosphere of Pine Tree.</title>
        <authorList>
            <person name="Yuki M."/>
            <person name="Oshima K."/>
            <person name="Suda W."/>
            <person name="Oshida Y."/>
            <person name="Kitamura K."/>
            <person name="Iida Y."/>
            <person name="Hattori M."/>
            <person name="Ohkuma M."/>
        </authorList>
    </citation>
    <scope>NUCLEOTIDE SEQUENCE [LARGE SCALE GENOMIC DNA]</scope>
    <source>
        <strain evidence="6 7">JCM 16418</strain>
    </source>
</reference>
<name>W7YGV8_9BACL</name>
<dbReference type="STRING" id="1236976.JCM16418_1730"/>
<gene>
    <name evidence="6" type="ORF">JCM16418_1730</name>
</gene>
<evidence type="ECO:0000313" key="7">
    <source>
        <dbReference type="Proteomes" id="UP000019364"/>
    </source>
</evidence>
<evidence type="ECO:0000256" key="3">
    <source>
        <dbReference type="ARBA" id="ARBA00023125"/>
    </source>
</evidence>
<dbReference type="Gene3D" id="1.10.10.10">
    <property type="entry name" value="Winged helix-like DNA-binding domain superfamily/Winged helix DNA-binding domain"/>
    <property type="match status" value="1"/>
</dbReference>
<evidence type="ECO:0000259" key="5">
    <source>
        <dbReference type="PROSITE" id="PS50931"/>
    </source>
</evidence>
<dbReference type="InterPro" id="IPR050950">
    <property type="entry name" value="HTH-type_LysR_regulators"/>
</dbReference>
<dbReference type="AlphaFoldDB" id="W7YGV8"/>
<dbReference type="InterPro" id="IPR036390">
    <property type="entry name" value="WH_DNA-bd_sf"/>
</dbReference>
<comment type="similarity">
    <text evidence="1">Belongs to the LysR transcriptional regulatory family.</text>
</comment>
<dbReference type="Gene3D" id="3.40.190.290">
    <property type="match status" value="1"/>
</dbReference>
<dbReference type="eggNOG" id="COG0583">
    <property type="taxonomic scope" value="Bacteria"/>
</dbReference>
<protein>
    <submittedName>
        <fullName evidence="6">LysR family transcriptional regulator STM2281</fullName>
    </submittedName>
</protein>
<dbReference type="OrthoDB" id="63123at2"/>
<keyword evidence="3" id="KW-0238">DNA-binding</keyword>
<dbReference type="GO" id="GO:0005829">
    <property type="term" value="C:cytosol"/>
    <property type="evidence" value="ECO:0007669"/>
    <property type="project" value="TreeGrafter"/>
</dbReference>
<feature type="domain" description="HTH lysR-type" evidence="5">
    <location>
        <begin position="1"/>
        <end position="58"/>
    </location>
</feature>
<sequence>MSLYKYEVFHTVIELGSLTKAAEQLGLTQSGVSHAIQSLETELGFSLLTRNRAGVRLTDNGEHILKYIRDILHIQEQIKQEAAAINGLERGTVRIGTFTSISVQWLPGIISQFLEDHPHIEIKLFEGDYHEIEEWLLNGEIDFGFVSLPTLDSFDVIPLEKDRMLCIVSPEHGLHDQTQVQYSQIVGEPFIMPKDGSDYDVRRVLRKGKVKPDIRFQAADDYAIVAMVEQGLGISILPEMILQGRTNQVIALELEDHSYRSLGIAIHATKNVSPATRTIIECTKEWLKTWRKELR</sequence>
<dbReference type="PRINTS" id="PR00039">
    <property type="entry name" value="HTHLYSR"/>
</dbReference>
<dbReference type="InterPro" id="IPR000847">
    <property type="entry name" value="LysR_HTH_N"/>
</dbReference>
<dbReference type="RefSeq" id="WP_036647406.1">
    <property type="nucleotide sequence ID" value="NZ_BAVZ01000004.1"/>
</dbReference>
<dbReference type="SUPFAM" id="SSF53850">
    <property type="entry name" value="Periplasmic binding protein-like II"/>
    <property type="match status" value="1"/>
</dbReference>
<dbReference type="PANTHER" id="PTHR30419">
    <property type="entry name" value="HTH-TYPE TRANSCRIPTIONAL REGULATOR YBHD"/>
    <property type="match status" value="1"/>
</dbReference>
<dbReference type="InterPro" id="IPR005119">
    <property type="entry name" value="LysR_subst-bd"/>
</dbReference>
<evidence type="ECO:0000256" key="2">
    <source>
        <dbReference type="ARBA" id="ARBA00023015"/>
    </source>
</evidence>
<dbReference type="Pfam" id="PF03466">
    <property type="entry name" value="LysR_substrate"/>
    <property type="match status" value="1"/>
</dbReference>
<dbReference type="InterPro" id="IPR036388">
    <property type="entry name" value="WH-like_DNA-bd_sf"/>
</dbReference>
<comment type="caution">
    <text evidence="6">The sequence shown here is derived from an EMBL/GenBank/DDBJ whole genome shotgun (WGS) entry which is preliminary data.</text>
</comment>
<dbReference type="CDD" id="cd05466">
    <property type="entry name" value="PBP2_LTTR_substrate"/>
    <property type="match status" value="1"/>
</dbReference>
<keyword evidence="2" id="KW-0805">Transcription regulation</keyword>
<dbReference type="EMBL" id="BAVZ01000004">
    <property type="protein sequence ID" value="GAF07702.1"/>
    <property type="molecule type" value="Genomic_DNA"/>
</dbReference>
<proteinExistence type="inferred from homology"/>
<dbReference type="SUPFAM" id="SSF46785">
    <property type="entry name" value="Winged helix' DNA-binding domain"/>
    <property type="match status" value="1"/>
</dbReference>
<evidence type="ECO:0000256" key="1">
    <source>
        <dbReference type="ARBA" id="ARBA00009437"/>
    </source>
</evidence>
<evidence type="ECO:0000313" key="6">
    <source>
        <dbReference type="EMBL" id="GAF07702.1"/>
    </source>
</evidence>
<organism evidence="6 7">
    <name type="scientific">Paenibacillus pini JCM 16418</name>
    <dbReference type="NCBI Taxonomy" id="1236976"/>
    <lineage>
        <taxon>Bacteria</taxon>
        <taxon>Bacillati</taxon>
        <taxon>Bacillota</taxon>
        <taxon>Bacilli</taxon>
        <taxon>Bacillales</taxon>
        <taxon>Paenibacillaceae</taxon>
        <taxon>Paenibacillus</taxon>
    </lineage>
</organism>
<evidence type="ECO:0000256" key="4">
    <source>
        <dbReference type="ARBA" id="ARBA00023163"/>
    </source>
</evidence>
<dbReference type="GO" id="GO:0003677">
    <property type="term" value="F:DNA binding"/>
    <property type="evidence" value="ECO:0007669"/>
    <property type="project" value="UniProtKB-KW"/>
</dbReference>
<keyword evidence="7" id="KW-1185">Reference proteome</keyword>
<dbReference type="Pfam" id="PF00126">
    <property type="entry name" value="HTH_1"/>
    <property type="match status" value="1"/>
</dbReference>
<dbReference type="Proteomes" id="UP000019364">
    <property type="component" value="Unassembled WGS sequence"/>
</dbReference>
<keyword evidence="4" id="KW-0804">Transcription</keyword>
<dbReference type="FunFam" id="1.10.10.10:FF:000001">
    <property type="entry name" value="LysR family transcriptional regulator"/>
    <property type="match status" value="1"/>
</dbReference>
<dbReference type="GO" id="GO:0003700">
    <property type="term" value="F:DNA-binding transcription factor activity"/>
    <property type="evidence" value="ECO:0007669"/>
    <property type="project" value="InterPro"/>
</dbReference>